<gene>
    <name evidence="2" type="ORF">AAAU51_12555</name>
</gene>
<keyword evidence="1" id="KW-0812">Transmembrane</keyword>
<evidence type="ECO:0000313" key="2">
    <source>
        <dbReference type="EMBL" id="MEQ2711983.1"/>
    </source>
</evidence>
<dbReference type="RefSeq" id="WP_349111303.1">
    <property type="nucleotide sequence ID" value="NZ_JBBNIN010000026.1"/>
</dbReference>
<keyword evidence="1" id="KW-0472">Membrane</keyword>
<protein>
    <submittedName>
        <fullName evidence="2">Uncharacterized protein</fullName>
    </submittedName>
</protein>
<dbReference type="Proteomes" id="UP001482154">
    <property type="component" value="Unassembled WGS sequence"/>
</dbReference>
<dbReference type="EMBL" id="JBBNIN010000026">
    <property type="protein sequence ID" value="MEQ2711983.1"/>
    <property type="molecule type" value="Genomic_DNA"/>
</dbReference>
<accession>A0ABV1IXN5</accession>
<sequence length="116" mass="13300">MEQENEELGMQNNSNNIFDNFVNGIEEHPKEASVGILGLLAALGMTNFIQWRKRRKEKKRHEEVENLQKDAIQKQDAQIQDYRDLSEENEYLKKLNSSLCDALVESSEGGESDNEG</sequence>
<comment type="caution">
    <text evidence="2">The sequence shown here is derived from an EMBL/GenBank/DDBJ whole genome shotgun (WGS) entry which is preliminary data.</text>
</comment>
<feature type="transmembrane region" description="Helical" evidence="1">
    <location>
        <begin position="32"/>
        <end position="51"/>
    </location>
</feature>
<name>A0ABV1IXN5_9FIRM</name>
<keyword evidence="1" id="KW-1133">Transmembrane helix</keyword>
<keyword evidence="3" id="KW-1185">Reference proteome</keyword>
<proteinExistence type="predicted"/>
<evidence type="ECO:0000313" key="3">
    <source>
        <dbReference type="Proteomes" id="UP001482154"/>
    </source>
</evidence>
<reference evidence="2 3" key="1">
    <citation type="submission" date="2024-04" db="EMBL/GenBank/DDBJ databases">
        <title>Human intestinal bacterial collection.</title>
        <authorList>
            <person name="Pauvert C."/>
            <person name="Hitch T.C.A."/>
            <person name="Clavel T."/>
        </authorList>
    </citation>
    <scope>NUCLEOTIDE SEQUENCE [LARGE SCALE GENOMIC DNA]</scope>
    <source>
        <strain evidence="2 3">CLA-AA-H249</strain>
    </source>
</reference>
<organism evidence="2 3">
    <name type="scientific">Anaerostipes amylophilus</name>
    <dbReference type="NCBI Taxonomy" id="2981779"/>
    <lineage>
        <taxon>Bacteria</taxon>
        <taxon>Bacillati</taxon>
        <taxon>Bacillota</taxon>
        <taxon>Clostridia</taxon>
        <taxon>Lachnospirales</taxon>
        <taxon>Lachnospiraceae</taxon>
        <taxon>Anaerostipes</taxon>
    </lineage>
</organism>
<evidence type="ECO:0000256" key="1">
    <source>
        <dbReference type="SAM" id="Phobius"/>
    </source>
</evidence>